<dbReference type="Gene3D" id="2.20.28.120">
    <property type="entry name" value="Ribosomal protein L33"/>
    <property type="match status" value="1"/>
</dbReference>
<keyword evidence="2 5" id="KW-0689">Ribosomal protein</keyword>
<dbReference type="Pfam" id="PF00471">
    <property type="entry name" value="Ribosomal_L33"/>
    <property type="match status" value="1"/>
</dbReference>
<evidence type="ECO:0000256" key="5">
    <source>
        <dbReference type="HAMAP-Rule" id="MF_00294"/>
    </source>
</evidence>
<evidence type="ECO:0000313" key="7">
    <source>
        <dbReference type="Proteomes" id="UP000697710"/>
    </source>
</evidence>
<dbReference type="AlphaFoldDB" id="A0A956M3P0"/>
<dbReference type="GO" id="GO:0006412">
    <property type="term" value="P:translation"/>
    <property type="evidence" value="ECO:0007669"/>
    <property type="project" value="UniProtKB-UniRule"/>
</dbReference>
<comment type="similarity">
    <text evidence="1 5">Belongs to the bacterial ribosomal protein bL33 family.</text>
</comment>
<dbReference type="PROSITE" id="PS00582">
    <property type="entry name" value="RIBOSOMAL_L33"/>
    <property type="match status" value="1"/>
</dbReference>
<dbReference type="GO" id="GO:0022625">
    <property type="term" value="C:cytosolic large ribosomal subunit"/>
    <property type="evidence" value="ECO:0007669"/>
    <property type="project" value="TreeGrafter"/>
</dbReference>
<dbReference type="InterPro" id="IPR038584">
    <property type="entry name" value="Ribosomal_bL33_sf"/>
</dbReference>
<evidence type="ECO:0000313" key="6">
    <source>
        <dbReference type="EMBL" id="MCA9729246.1"/>
    </source>
</evidence>
<dbReference type="SUPFAM" id="SSF57829">
    <property type="entry name" value="Zn-binding ribosomal proteins"/>
    <property type="match status" value="1"/>
</dbReference>
<dbReference type="NCBIfam" id="NF001860">
    <property type="entry name" value="PRK00595.1"/>
    <property type="match status" value="1"/>
</dbReference>
<keyword evidence="3 5" id="KW-0687">Ribonucleoprotein</keyword>
<accession>A0A956M3P0</accession>
<dbReference type="InterPro" id="IPR001705">
    <property type="entry name" value="Ribosomal_bL33"/>
</dbReference>
<dbReference type="HAMAP" id="MF_00294">
    <property type="entry name" value="Ribosomal_bL33"/>
    <property type="match status" value="1"/>
</dbReference>
<gene>
    <name evidence="5 6" type="primary">rpmG</name>
    <name evidence="6" type="ORF">KC729_16280</name>
</gene>
<name>A0A956M3P0_UNCEI</name>
<evidence type="ECO:0000256" key="3">
    <source>
        <dbReference type="ARBA" id="ARBA00023274"/>
    </source>
</evidence>
<dbReference type="InterPro" id="IPR011332">
    <property type="entry name" value="Ribosomal_zn-bd"/>
</dbReference>
<dbReference type="GO" id="GO:0003735">
    <property type="term" value="F:structural constituent of ribosome"/>
    <property type="evidence" value="ECO:0007669"/>
    <property type="project" value="InterPro"/>
</dbReference>
<evidence type="ECO:0000256" key="1">
    <source>
        <dbReference type="ARBA" id="ARBA00007596"/>
    </source>
</evidence>
<evidence type="ECO:0000256" key="4">
    <source>
        <dbReference type="ARBA" id="ARBA00035176"/>
    </source>
</evidence>
<organism evidence="6 7">
    <name type="scientific">Eiseniibacteriota bacterium</name>
    <dbReference type="NCBI Taxonomy" id="2212470"/>
    <lineage>
        <taxon>Bacteria</taxon>
        <taxon>Candidatus Eiseniibacteriota</taxon>
    </lineage>
</organism>
<dbReference type="NCBIfam" id="TIGR01023">
    <property type="entry name" value="rpmG_bact"/>
    <property type="match status" value="1"/>
</dbReference>
<dbReference type="Proteomes" id="UP000697710">
    <property type="component" value="Unassembled WGS sequence"/>
</dbReference>
<dbReference type="PANTHER" id="PTHR15238:SF1">
    <property type="entry name" value="LARGE RIBOSOMAL SUBUNIT PROTEIN BL33M"/>
    <property type="match status" value="1"/>
</dbReference>
<reference evidence="6" key="1">
    <citation type="submission" date="2020-04" db="EMBL/GenBank/DDBJ databases">
        <authorList>
            <person name="Zhang T."/>
        </authorList>
    </citation>
    <scope>NUCLEOTIDE SEQUENCE</scope>
    <source>
        <strain evidence="6">HKST-UBA01</strain>
    </source>
</reference>
<comment type="caution">
    <text evidence="6">The sequence shown here is derived from an EMBL/GenBank/DDBJ whole genome shotgun (WGS) entry which is preliminary data.</text>
</comment>
<proteinExistence type="inferred from homology"/>
<dbReference type="EMBL" id="JAGQHR010000620">
    <property type="protein sequence ID" value="MCA9729246.1"/>
    <property type="molecule type" value="Genomic_DNA"/>
</dbReference>
<dbReference type="InterPro" id="IPR018264">
    <property type="entry name" value="Ribosomal_bL33_CS"/>
</dbReference>
<reference evidence="6" key="2">
    <citation type="journal article" date="2021" name="Microbiome">
        <title>Successional dynamics and alternative stable states in a saline activated sludge microbial community over 9 years.</title>
        <authorList>
            <person name="Wang Y."/>
            <person name="Ye J."/>
            <person name="Ju F."/>
            <person name="Liu L."/>
            <person name="Boyd J.A."/>
            <person name="Deng Y."/>
            <person name="Parks D.H."/>
            <person name="Jiang X."/>
            <person name="Yin X."/>
            <person name="Woodcroft B.J."/>
            <person name="Tyson G.W."/>
            <person name="Hugenholtz P."/>
            <person name="Polz M.F."/>
            <person name="Zhang T."/>
        </authorList>
    </citation>
    <scope>NUCLEOTIDE SEQUENCE</scope>
    <source>
        <strain evidence="6">HKST-UBA01</strain>
    </source>
</reference>
<protein>
    <recommendedName>
        <fullName evidence="4 5">Large ribosomal subunit protein bL33</fullName>
    </recommendedName>
</protein>
<sequence>MAAKGDRVHIKLKSTESPYTYHTQKNKRKHPDRIQLRKYDPVLRKYCLFKEEK</sequence>
<evidence type="ECO:0000256" key="2">
    <source>
        <dbReference type="ARBA" id="ARBA00022980"/>
    </source>
</evidence>
<dbReference type="PANTHER" id="PTHR15238">
    <property type="entry name" value="54S RIBOSOMAL PROTEIN L39, MITOCHONDRIAL"/>
    <property type="match status" value="1"/>
</dbReference>